<keyword evidence="2" id="KW-0808">Transferase</keyword>
<sequence length="171" mass="18688">MPALIQTRRLHLRELSPERDAANMLALLNDPGFIAGIGDRQVRTEAQARDYLAGWHGAQYAVHGFGHYAIEVREGGTFIGTAGLIQRPDLALPDIGYALLGAYRGHGYAEEAARGVMAYARDMLGLKALCAIVSPDNPASVGLLEKLGLKREGEYRIAPERELLAYYAIRL</sequence>
<comment type="caution">
    <text evidence="2">The sequence shown here is derived from an EMBL/GenBank/DDBJ whole genome shotgun (WGS) entry which is preliminary data.</text>
</comment>
<proteinExistence type="predicted"/>
<dbReference type="RefSeq" id="WP_057645650.1">
    <property type="nucleotide sequence ID" value="NZ_LLXU01000058.1"/>
</dbReference>
<dbReference type="PANTHER" id="PTHR43792:SF1">
    <property type="entry name" value="N-ACETYLTRANSFERASE DOMAIN-CONTAINING PROTEIN"/>
    <property type="match status" value="1"/>
</dbReference>
<organism evidence="2 3">
    <name type="scientific">Stenotrophomonas panacihumi</name>
    <dbReference type="NCBI Taxonomy" id="676599"/>
    <lineage>
        <taxon>Bacteria</taxon>
        <taxon>Pseudomonadati</taxon>
        <taxon>Pseudomonadota</taxon>
        <taxon>Gammaproteobacteria</taxon>
        <taxon>Lysobacterales</taxon>
        <taxon>Lysobacteraceae</taxon>
        <taxon>Stenotrophomonas</taxon>
    </lineage>
</organism>
<reference evidence="2 3" key="1">
    <citation type="submission" date="2015-10" db="EMBL/GenBank/DDBJ databases">
        <title>Genome sequencing and analysis of members of genus Stenotrophomonas.</title>
        <authorList>
            <person name="Patil P.P."/>
            <person name="Midha S."/>
            <person name="Patil P.B."/>
        </authorList>
    </citation>
    <scope>NUCLEOTIDE SEQUENCE [LARGE SCALE GENOMIC DNA]</scope>
    <source>
        <strain evidence="2 3">JCM 16536</strain>
    </source>
</reference>
<dbReference type="InterPro" id="IPR000182">
    <property type="entry name" value="GNAT_dom"/>
</dbReference>
<feature type="domain" description="N-acetyltransferase" evidence="1">
    <location>
        <begin position="10"/>
        <end position="171"/>
    </location>
</feature>
<keyword evidence="3" id="KW-1185">Reference proteome</keyword>
<dbReference type="PROSITE" id="PS51186">
    <property type="entry name" value="GNAT"/>
    <property type="match status" value="1"/>
</dbReference>
<dbReference type="AlphaFoldDB" id="A0A0R0ALF9"/>
<name>A0A0R0ALF9_9GAMM</name>
<dbReference type="PANTHER" id="PTHR43792">
    <property type="entry name" value="GNAT FAMILY, PUTATIVE (AFU_ORTHOLOGUE AFUA_3G00765)-RELATED-RELATED"/>
    <property type="match status" value="1"/>
</dbReference>
<accession>A0A0R0ALF9</accession>
<dbReference type="InterPro" id="IPR051531">
    <property type="entry name" value="N-acetyltransferase"/>
</dbReference>
<evidence type="ECO:0000259" key="1">
    <source>
        <dbReference type="PROSITE" id="PS51186"/>
    </source>
</evidence>
<dbReference type="GO" id="GO:0016747">
    <property type="term" value="F:acyltransferase activity, transferring groups other than amino-acyl groups"/>
    <property type="evidence" value="ECO:0007669"/>
    <property type="project" value="InterPro"/>
</dbReference>
<dbReference type="Pfam" id="PF13302">
    <property type="entry name" value="Acetyltransf_3"/>
    <property type="match status" value="1"/>
</dbReference>
<dbReference type="InterPro" id="IPR016181">
    <property type="entry name" value="Acyl_CoA_acyltransferase"/>
</dbReference>
<dbReference type="OrthoDB" id="9798081at2"/>
<dbReference type="SUPFAM" id="SSF55729">
    <property type="entry name" value="Acyl-CoA N-acyltransferases (Nat)"/>
    <property type="match status" value="1"/>
</dbReference>
<dbReference type="Proteomes" id="UP000051802">
    <property type="component" value="Unassembled WGS sequence"/>
</dbReference>
<evidence type="ECO:0000313" key="2">
    <source>
        <dbReference type="EMBL" id="KRG46102.1"/>
    </source>
</evidence>
<dbReference type="STRING" id="676599.ARC20_06810"/>
<evidence type="ECO:0000313" key="3">
    <source>
        <dbReference type="Proteomes" id="UP000051802"/>
    </source>
</evidence>
<dbReference type="Gene3D" id="3.40.630.30">
    <property type="match status" value="1"/>
</dbReference>
<protein>
    <submittedName>
        <fullName evidence="2">Acetyltransferase</fullName>
    </submittedName>
</protein>
<dbReference type="EMBL" id="LLXU01000058">
    <property type="protein sequence ID" value="KRG46102.1"/>
    <property type="molecule type" value="Genomic_DNA"/>
</dbReference>
<gene>
    <name evidence="2" type="ORF">ARC20_06810</name>
</gene>